<name>A0AAE0KXU2_9CHLO</name>
<sequence>MAQFLAPCRTYRVEHTEKLENTSCSIARKHGRQALSVRAPKSCRNIQLLRPLNEDTCLPHRTSHSGVKRSSSTVAVSSPEYTEEPLICFPGGGIFYFWQSGVAHYLSQNYDLGSVQMVGTSAGALTAVLAGSGWMAVGWQGYGPTESCEDEEPLNGI</sequence>
<dbReference type="AlphaFoldDB" id="A0AAE0KXU2"/>
<dbReference type="SUPFAM" id="SSF52151">
    <property type="entry name" value="FabD/lysophospholipase-like"/>
    <property type="match status" value="1"/>
</dbReference>
<accession>A0AAE0KXU2</accession>
<evidence type="ECO:0008006" key="3">
    <source>
        <dbReference type="Google" id="ProtNLM"/>
    </source>
</evidence>
<dbReference type="Proteomes" id="UP001190700">
    <property type="component" value="Unassembled WGS sequence"/>
</dbReference>
<protein>
    <recommendedName>
        <fullName evidence="3">PNPLA domain-containing protein</fullName>
    </recommendedName>
</protein>
<organism evidence="1 2">
    <name type="scientific">Cymbomonas tetramitiformis</name>
    <dbReference type="NCBI Taxonomy" id="36881"/>
    <lineage>
        <taxon>Eukaryota</taxon>
        <taxon>Viridiplantae</taxon>
        <taxon>Chlorophyta</taxon>
        <taxon>Pyramimonadophyceae</taxon>
        <taxon>Pyramimonadales</taxon>
        <taxon>Pyramimonadaceae</taxon>
        <taxon>Cymbomonas</taxon>
    </lineage>
</organism>
<dbReference type="InterPro" id="IPR016035">
    <property type="entry name" value="Acyl_Trfase/lysoPLipase"/>
</dbReference>
<gene>
    <name evidence="1" type="ORF">CYMTET_26851</name>
</gene>
<reference evidence="1 2" key="1">
    <citation type="journal article" date="2015" name="Genome Biol. Evol.">
        <title>Comparative Genomics of a Bacterivorous Green Alga Reveals Evolutionary Causalities and Consequences of Phago-Mixotrophic Mode of Nutrition.</title>
        <authorList>
            <person name="Burns J.A."/>
            <person name="Paasch A."/>
            <person name="Narechania A."/>
            <person name="Kim E."/>
        </authorList>
    </citation>
    <scope>NUCLEOTIDE SEQUENCE [LARGE SCALE GENOMIC DNA]</scope>
    <source>
        <strain evidence="1 2">PLY_AMNH</strain>
    </source>
</reference>
<evidence type="ECO:0000313" key="1">
    <source>
        <dbReference type="EMBL" id="KAK3264410.1"/>
    </source>
</evidence>
<dbReference type="EMBL" id="LGRX02014572">
    <property type="protein sequence ID" value="KAK3264410.1"/>
    <property type="molecule type" value="Genomic_DNA"/>
</dbReference>
<evidence type="ECO:0000313" key="2">
    <source>
        <dbReference type="Proteomes" id="UP001190700"/>
    </source>
</evidence>
<comment type="caution">
    <text evidence="1">The sequence shown here is derived from an EMBL/GenBank/DDBJ whole genome shotgun (WGS) entry which is preliminary data.</text>
</comment>
<keyword evidence="2" id="KW-1185">Reference proteome</keyword>
<proteinExistence type="predicted"/>